<gene>
    <name evidence="7" type="ORF">DFR76_105103</name>
</gene>
<dbReference type="Pfam" id="PF14659">
    <property type="entry name" value="Phage_int_SAM_3"/>
    <property type="match status" value="1"/>
</dbReference>
<evidence type="ECO:0000259" key="6">
    <source>
        <dbReference type="PROSITE" id="PS51900"/>
    </source>
</evidence>
<sequence length="449" mass="50381">MSRTTTKTRAPKGTVSIRWDAKRGVYAASQRNPNPAAGGPVRLKAYAKDYDEALEKLRQKVERARRGLPTAVDKSTVNGWLDYWLENIAKRRCTPKTFVGYESVVNAHIRPLLGERRKRELKVDEINAMYDAIVVRVRTTSKGRWNGISTARLAHRVMHTAFQDAYDRDEVDRNVVDQATPPDPSDAKRRAIAADNAKLLLRTTYQHGHPYTVALAVLLFTGVRLGEVLGLTWDRVQLSDRADGTGGWLDFEWQLQSHSKKHGCGPQHTDETWPCGKARGFACPEGYFDFPLDYEHRHLVDSLFLTRPKQGGMRMLPATPQLNAFLMLQAQKTLGRPDNPHNLVFIDPRYTDEIRPLPPRYGWVLYKECAELAGLPADLLVHETRHTTATLLHEAGVDPKTIQMILGHTDVATTMIYTHIGQAVAQDALNKLDAFLGIDTTTLPALPAA</sequence>
<evidence type="ECO:0000313" key="8">
    <source>
        <dbReference type="Proteomes" id="UP000254869"/>
    </source>
</evidence>
<comment type="caution">
    <text evidence="7">The sequence shown here is derived from an EMBL/GenBank/DDBJ whole genome shotgun (WGS) entry which is preliminary data.</text>
</comment>
<keyword evidence="1" id="KW-0229">DNA integration</keyword>
<organism evidence="7 8">
    <name type="scientific">Nocardia pseudobrasiliensis</name>
    <dbReference type="NCBI Taxonomy" id="45979"/>
    <lineage>
        <taxon>Bacteria</taxon>
        <taxon>Bacillati</taxon>
        <taxon>Actinomycetota</taxon>
        <taxon>Actinomycetes</taxon>
        <taxon>Mycobacteriales</taxon>
        <taxon>Nocardiaceae</taxon>
        <taxon>Nocardia</taxon>
    </lineage>
</organism>
<dbReference type="InterPro" id="IPR050090">
    <property type="entry name" value="Tyrosine_recombinase_XerCD"/>
</dbReference>
<evidence type="ECO:0000256" key="3">
    <source>
        <dbReference type="ARBA" id="ARBA00023172"/>
    </source>
</evidence>
<keyword evidence="8" id="KW-1185">Reference proteome</keyword>
<dbReference type="GO" id="GO:0006310">
    <property type="term" value="P:DNA recombination"/>
    <property type="evidence" value="ECO:0007669"/>
    <property type="project" value="UniProtKB-KW"/>
</dbReference>
<evidence type="ECO:0000256" key="2">
    <source>
        <dbReference type="ARBA" id="ARBA00023125"/>
    </source>
</evidence>
<evidence type="ECO:0000256" key="4">
    <source>
        <dbReference type="PROSITE-ProRule" id="PRU01248"/>
    </source>
</evidence>
<dbReference type="InterPro" id="IPR002104">
    <property type="entry name" value="Integrase_catalytic"/>
</dbReference>
<dbReference type="PANTHER" id="PTHR30349:SF91">
    <property type="entry name" value="INTA PROTEIN"/>
    <property type="match status" value="1"/>
</dbReference>
<dbReference type="InterPro" id="IPR004107">
    <property type="entry name" value="Integrase_SAM-like_N"/>
</dbReference>
<dbReference type="PROSITE" id="PS51898">
    <property type="entry name" value="TYR_RECOMBINASE"/>
    <property type="match status" value="1"/>
</dbReference>
<accession>A0A370I4W9</accession>
<keyword evidence="3" id="KW-0233">DNA recombination</keyword>
<dbReference type="Pfam" id="PF00589">
    <property type="entry name" value="Phage_integrase"/>
    <property type="match status" value="1"/>
</dbReference>
<evidence type="ECO:0000259" key="5">
    <source>
        <dbReference type="PROSITE" id="PS51898"/>
    </source>
</evidence>
<dbReference type="InterPro" id="IPR044068">
    <property type="entry name" value="CB"/>
</dbReference>
<dbReference type="InterPro" id="IPR010998">
    <property type="entry name" value="Integrase_recombinase_N"/>
</dbReference>
<keyword evidence="2 4" id="KW-0238">DNA-binding</keyword>
<dbReference type="GO" id="GO:0003677">
    <property type="term" value="F:DNA binding"/>
    <property type="evidence" value="ECO:0007669"/>
    <property type="project" value="UniProtKB-UniRule"/>
</dbReference>
<dbReference type="Proteomes" id="UP000254869">
    <property type="component" value="Unassembled WGS sequence"/>
</dbReference>
<dbReference type="RefSeq" id="WP_068000064.1">
    <property type="nucleotide sequence ID" value="NZ_QQBC01000005.1"/>
</dbReference>
<dbReference type="PANTHER" id="PTHR30349">
    <property type="entry name" value="PHAGE INTEGRASE-RELATED"/>
    <property type="match status" value="1"/>
</dbReference>
<dbReference type="STRING" id="1210086.GCA_001613105_04152"/>
<dbReference type="SUPFAM" id="SSF56349">
    <property type="entry name" value="DNA breaking-rejoining enzymes"/>
    <property type="match status" value="1"/>
</dbReference>
<dbReference type="EMBL" id="QQBC01000005">
    <property type="protein sequence ID" value="RDI65788.1"/>
    <property type="molecule type" value="Genomic_DNA"/>
</dbReference>
<dbReference type="GO" id="GO:0015074">
    <property type="term" value="P:DNA integration"/>
    <property type="evidence" value="ECO:0007669"/>
    <property type="project" value="UniProtKB-KW"/>
</dbReference>
<protein>
    <submittedName>
        <fullName evidence="7">Integrase-like protein</fullName>
    </submittedName>
</protein>
<feature type="domain" description="Core-binding (CB)" evidence="6">
    <location>
        <begin position="75"/>
        <end position="166"/>
    </location>
</feature>
<evidence type="ECO:0000313" key="7">
    <source>
        <dbReference type="EMBL" id="RDI65788.1"/>
    </source>
</evidence>
<proteinExistence type="predicted"/>
<dbReference type="AlphaFoldDB" id="A0A370I4W9"/>
<dbReference type="PROSITE" id="PS51900">
    <property type="entry name" value="CB"/>
    <property type="match status" value="1"/>
</dbReference>
<dbReference type="InterPro" id="IPR011010">
    <property type="entry name" value="DNA_brk_join_enz"/>
</dbReference>
<dbReference type="Gene3D" id="1.10.443.10">
    <property type="entry name" value="Intergrase catalytic core"/>
    <property type="match status" value="1"/>
</dbReference>
<evidence type="ECO:0000256" key="1">
    <source>
        <dbReference type="ARBA" id="ARBA00022908"/>
    </source>
</evidence>
<name>A0A370I4W9_9NOCA</name>
<dbReference type="Gene3D" id="1.10.150.130">
    <property type="match status" value="1"/>
</dbReference>
<reference evidence="7 8" key="1">
    <citation type="submission" date="2018-07" db="EMBL/GenBank/DDBJ databases">
        <title>Genomic Encyclopedia of Type Strains, Phase IV (KMG-IV): sequencing the most valuable type-strain genomes for metagenomic binning, comparative biology and taxonomic classification.</title>
        <authorList>
            <person name="Goeker M."/>
        </authorList>
    </citation>
    <scope>NUCLEOTIDE SEQUENCE [LARGE SCALE GENOMIC DNA]</scope>
    <source>
        <strain evidence="7 8">DSM 44290</strain>
    </source>
</reference>
<feature type="domain" description="Tyr recombinase" evidence="5">
    <location>
        <begin position="187"/>
        <end position="433"/>
    </location>
</feature>
<dbReference type="InterPro" id="IPR013762">
    <property type="entry name" value="Integrase-like_cat_sf"/>
</dbReference>